<evidence type="ECO:0000313" key="20">
    <source>
        <dbReference type="EMBL" id="KAK1176613.1"/>
    </source>
</evidence>
<dbReference type="InterPro" id="IPR016130">
    <property type="entry name" value="Tyr_Pase_AS"/>
</dbReference>
<keyword evidence="5" id="KW-0378">Hydrolase</keyword>
<keyword evidence="20" id="KW-0675">Receptor</keyword>
<dbReference type="PANTHER" id="PTHR19134:SF550">
    <property type="entry name" value="PROTEIN-TYROSINE-PHOSPHATASE"/>
    <property type="match status" value="1"/>
</dbReference>
<dbReference type="Proteomes" id="UP001230051">
    <property type="component" value="Unassembled WGS sequence"/>
</dbReference>
<name>A0AAD8GLF2_ACIOX</name>
<dbReference type="GO" id="GO:0004725">
    <property type="term" value="F:protein tyrosine phosphatase activity"/>
    <property type="evidence" value="ECO:0007669"/>
    <property type="project" value="UniProtKB-EC"/>
</dbReference>
<evidence type="ECO:0000256" key="8">
    <source>
        <dbReference type="ARBA" id="ARBA00023136"/>
    </source>
</evidence>
<accession>A0AAD8GLF2</accession>
<evidence type="ECO:0000259" key="16">
    <source>
        <dbReference type="PROSITE" id="PS50055"/>
    </source>
</evidence>
<dbReference type="FunFam" id="3.90.190.10:FF:000062">
    <property type="entry name" value="Receptor-type tyrosine-protein phosphatase kappa"/>
    <property type="match status" value="1"/>
</dbReference>
<sequence>MAIVWITVILLKCILIMMVMTHIDKTQTEFCTPSELVNIRTNNRTQNVKNGTVFKFTCKQGFRKIKKVVCQTKNKGKVKWNTRYPCIGIPKVTLSWMESSSESISVVWRHTEISHPELFLNMTMACQLNSSFGGDCDQRKNASVSHNGKTNSTCNSLQPFSRYALVFTVNAYKSKSQLLTKKVALPKQTFYVNTTQTVPDKPEIKSLPDTSAARIQWKPLSECNGRILYYELNYTGKRDYNETFQEASSLILNSSETSCTLPGLKSGTNYSLEIRGYTEAGAGHASRSEFETKITEPVLPDLAGLTVFNISSGTARVSMTPVSDINGPISCYQLIMQDLGAALTSNRSVSDVCQDSELPALNHTEAGAVLYITAEIQAANLTERSEFTVGDGEEHGPYFNAPLRPGKNYSVILRVVSRWKQDTKFSCSEYNPFYVPSDEEDISDKAITHLAAITVCLLFIVICFVLLAVLLKHYYSRRQPIKDLKKHDNMERISLPQIKHPDPPVCHSETEVSVEQLLEYVVCMKKLGWSCEDREEDEPAGLRKEYLSLPKQFPYACSAAKQPSNKKKNRYCNAIPYDASRVLLKCFDEDPDSDYINASFINGYEKTNCYIATQGPLPSTVTCFWRMVWEKNSFVIVMLTSLVEKTKLWLVSFWQKKCEQYWPEDCQTYGDVVVSLQAEEQGTEITTQTFDLRKVSGSQHRTVKQFHYSAWPDHGTPRKPLSLLCLIRQANSWLSAGPMIIHCSAGIGRTGAFIAIDQLLHAAEAAGRVDVFQCIYNMRKQRKNMVQTEEQYVFVYDVLLEALLCDVTEVPAQQVHWRIRELQVVNPRTRITGYQKELQALNKLSEVFRVRPNKEALKPTNRSKNRDPYILPADHFRPALMSLTNDDGSPGYINAVFADGFTKKDSFIITQFPLKDTVTDFWALVYDYNCTSLIMMNRHEDLDETFPLFWPRLGDCTHGPFCISISSEEQKAGFTSRTLMFSNTKQRMHHARHIKMLQLDDWPVTDPLPMSRDTVIHMLRDTEDWHRRNNGGATLVMCQDGASRSGLFCAASQIREQIRMEGKVDVLQVVKTLRSSRPELIRDMEQYTFCYQIAVRCVDCPRLTGA</sequence>
<dbReference type="SMART" id="SM00404">
    <property type="entry name" value="PTPc_motif"/>
    <property type="match status" value="2"/>
</dbReference>
<feature type="domain" description="Tyrosine-protein phosphatase" evidence="16">
    <location>
        <begin position="834"/>
        <end position="1097"/>
    </location>
</feature>
<evidence type="ECO:0000256" key="11">
    <source>
        <dbReference type="ARBA" id="ARBA00051722"/>
    </source>
</evidence>
<dbReference type="InterPro" id="IPR057598">
    <property type="entry name" value="Fn3_PTPRU"/>
</dbReference>
<dbReference type="EMBL" id="JAGXEW010000001">
    <property type="protein sequence ID" value="KAK1176613.1"/>
    <property type="molecule type" value="Genomic_DNA"/>
</dbReference>
<dbReference type="PROSITE" id="PS50853">
    <property type="entry name" value="FN3"/>
    <property type="match status" value="1"/>
</dbReference>
<dbReference type="SMART" id="SM00060">
    <property type="entry name" value="FN3"/>
    <property type="match status" value="2"/>
</dbReference>
<dbReference type="Pfam" id="PF00102">
    <property type="entry name" value="Y_phosphatase"/>
    <property type="match status" value="2"/>
</dbReference>
<dbReference type="InterPro" id="IPR007110">
    <property type="entry name" value="Ig-like_dom"/>
</dbReference>
<evidence type="ECO:0000256" key="4">
    <source>
        <dbReference type="ARBA" id="ARBA00022729"/>
    </source>
</evidence>
<proteinExistence type="predicted"/>
<feature type="domain" description="Ig-like" evidence="18">
    <location>
        <begin position="33"/>
        <end position="145"/>
    </location>
</feature>
<dbReference type="Pfam" id="PF23144">
    <property type="entry name" value="Fn3_PTPRU"/>
    <property type="match status" value="1"/>
</dbReference>
<dbReference type="PROSITE" id="PS00383">
    <property type="entry name" value="TYR_PHOSPHATASE_1"/>
    <property type="match status" value="1"/>
</dbReference>
<evidence type="ECO:0000256" key="15">
    <source>
        <dbReference type="SAM" id="SignalP"/>
    </source>
</evidence>
<keyword evidence="6" id="KW-0904">Protein phosphatase</keyword>
<comment type="catalytic activity">
    <reaction evidence="11">
        <text>O-phospho-L-tyrosyl-[protein] + H2O = L-tyrosyl-[protein] + phosphate</text>
        <dbReference type="Rhea" id="RHEA:10684"/>
        <dbReference type="Rhea" id="RHEA-COMP:10136"/>
        <dbReference type="Rhea" id="RHEA-COMP:20101"/>
        <dbReference type="ChEBI" id="CHEBI:15377"/>
        <dbReference type="ChEBI" id="CHEBI:43474"/>
        <dbReference type="ChEBI" id="CHEBI:46858"/>
        <dbReference type="ChEBI" id="CHEBI:61978"/>
        <dbReference type="EC" id="3.1.3.48"/>
    </reaction>
</comment>
<evidence type="ECO:0000256" key="14">
    <source>
        <dbReference type="SAM" id="Phobius"/>
    </source>
</evidence>
<keyword evidence="4 15" id="KW-0732">Signal</keyword>
<dbReference type="InterPro" id="IPR003961">
    <property type="entry name" value="FN3_dom"/>
</dbReference>
<keyword evidence="9" id="KW-0325">Glycoprotein</keyword>
<feature type="domain" description="Tyrosine specific protein phosphatases" evidence="17">
    <location>
        <begin position="1013"/>
        <end position="1088"/>
    </location>
</feature>
<feature type="signal peptide" evidence="15">
    <location>
        <begin position="1"/>
        <end position="21"/>
    </location>
</feature>
<gene>
    <name evidence="20" type="primary">PTPRT</name>
    <name evidence="20" type="ORF">AOXY_G1523</name>
</gene>
<organism evidence="20 21">
    <name type="scientific">Acipenser oxyrinchus oxyrinchus</name>
    <dbReference type="NCBI Taxonomy" id="40147"/>
    <lineage>
        <taxon>Eukaryota</taxon>
        <taxon>Metazoa</taxon>
        <taxon>Chordata</taxon>
        <taxon>Craniata</taxon>
        <taxon>Vertebrata</taxon>
        <taxon>Euteleostomi</taxon>
        <taxon>Actinopterygii</taxon>
        <taxon>Chondrostei</taxon>
        <taxon>Acipenseriformes</taxon>
        <taxon>Acipenseridae</taxon>
        <taxon>Acipenser</taxon>
    </lineage>
</organism>
<feature type="chain" id="PRO_5042276849" description="Tyrosine-protein phosphatase non-receptor type 20" evidence="15">
    <location>
        <begin position="22"/>
        <end position="1106"/>
    </location>
</feature>
<evidence type="ECO:0000256" key="9">
    <source>
        <dbReference type="ARBA" id="ARBA00023180"/>
    </source>
</evidence>
<feature type="domain" description="Tyrosine-protein phosphatase" evidence="16">
    <location>
        <begin position="542"/>
        <end position="802"/>
    </location>
</feature>
<dbReference type="AlphaFoldDB" id="A0AAD8GLF2"/>
<dbReference type="FunFam" id="3.90.190.10:FF:000102">
    <property type="entry name" value="Receptor-type tyrosine-protein phosphatase"/>
    <property type="match status" value="1"/>
</dbReference>
<dbReference type="PROSITE" id="PS50835">
    <property type="entry name" value="IG_LIKE"/>
    <property type="match status" value="1"/>
</dbReference>
<evidence type="ECO:0000256" key="6">
    <source>
        <dbReference type="ARBA" id="ARBA00022912"/>
    </source>
</evidence>
<comment type="subcellular location">
    <subcellularLocation>
        <location evidence="1">Membrane</location>
        <topology evidence="1">Single-pass type I membrane protein</topology>
    </subcellularLocation>
</comment>
<keyword evidence="10" id="KW-0393">Immunoglobulin domain</keyword>
<reference evidence="20" key="1">
    <citation type="submission" date="2022-02" db="EMBL/GenBank/DDBJ databases">
        <title>Atlantic sturgeon de novo genome assembly.</title>
        <authorList>
            <person name="Stock M."/>
            <person name="Klopp C."/>
            <person name="Guiguen Y."/>
            <person name="Cabau C."/>
            <person name="Parinello H."/>
            <person name="Santidrian Yebra-Pimentel E."/>
            <person name="Kuhl H."/>
            <person name="Dirks R.P."/>
            <person name="Guessner J."/>
            <person name="Wuertz S."/>
            <person name="Du K."/>
            <person name="Schartl M."/>
        </authorList>
    </citation>
    <scope>NUCLEOTIDE SEQUENCE</scope>
    <source>
        <strain evidence="20">STURGEONOMICS-FGT-2020</strain>
        <tissue evidence="20">Whole blood</tissue>
    </source>
</reference>
<dbReference type="GO" id="GO:0016020">
    <property type="term" value="C:membrane"/>
    <property type="evidence" value="ECO:0007669"/>
    <property type="project" value="UniProtKB-SubCell"/>
</dbReference>
<protein>
    <recommendedName>
        <fullName evidence="13">Tyrosine-protein phosphatase non-receptor type 20</fullName>
        <ecNumber evidence="2">3.1.3.48</ecNumber>
    </recommendedName>
</protein>
<evidence type="ECO:0000259" key="18">
    <source>
        <dbReference type="PROSITE" id="PS50835"/>
    </source>
</evidence>
<dbReference type="PROSITE" id="PS50056">
    <property type="entry name" value="TYR_PHOSPHATASE_2"/>
    <property type="match status" value="2"/>
</dbReference>
<dbReference type="SMART" id="SM00194">
    <property type="entry name" value="PTPc"/>
    <property type="match status" value="2"/>
</dbReference>
<evidence type="ECO:0000256" key="3">
    <source>
        <dbReference type="ARBA" id="ARBA00022692"/>
    </source>
</evidence>
<evidence type="ECO:0000256" key="10">
    <source>
        <dbReference type="ARBA" id="ARBA00023319"/>
    </source>
</evidence>
<dbReference type="InterPro" id="IPR029021">
    <property type="entry name" value="Prot-tyrosine_phosphatase-like"/>
</dbReference>
<evidence type="ECO:0000259" key="19">
    <source>
        <dbReference type="PROSITE" id="PS50853"/>
    </source>
</evidence>
<dbReference type="InterPro" id="IPR013783">
    <property type="entry name" value="Ig-like_fold"/>
</dbReference>
<dbReference type="SUPFAM" id="SSF52799">
    <property type="entry name" value="(Phosphotyrosine protein) phosphatases II"/>
    <property type="match status" value="2"/>
</dbReference>
<dbReference type="PROSITE" id="PS50055">
    <property type="entry name" value="TYR_PHOSPHATASE_PTP"/>
    <property type="match status" value="2"/>
</dbReference>
<evidence type="ECO:0000256" key="1">
    <source>
        <dbReference type="ARBA" id="ARBA00004479"/>
    </source>
</evidence>
<keyword evidence="21" id="KW-1185">Reference proteome</keyword>
<evidence type="ECO:0000256" key="5">
    <source>
        <dbReference type="ARBA" id="ARBA00022801"/>
    </source>
</evidence>
<dbReference type="InterPro" id="IPR003595">
    <property type="entry name" value="Tyr_Pase_cat"/>
</dbReference>
<feature type="domain" description="Tyrosine specific protein phosphatases" evidence="17">
    <location>
        <begin position="721"/>
        <end position="793"/>
    </location>
</feature>
<dbReference type="CDD" id="cd00063">
    <property type="entry name" value="FN3"/>
    <property type="match status" value="1"/>
</dbReference>
<dbReference type="SUPFAM" id="SSF49265">
    <property type="entry name" value="Fibronectin type III"/>
    <property type="match status" value="1"/>
</dbReference>
<dbReference type="InterPro" id="IPR036116">
    <property type="entry name" value="FN3_sf"/>
</dbReference>
<feature type="domain" description="Fibronectin type-III" evidence="19">
    <location>
        <begin position="198"/>
        <end position="298"/>
    </location>
</feature>
<dbReference type="PRINTS" id="PR00700">
    <property type="entry name" value="PRTYPHPHTASE"/>
</dbReference>
<keyword evidence="3 14" id="KW-0812">Transmembrane</keyword>
<dbReference type="InterPro" id="IPR000387">
    <property type="entry name" value="Tyr_Pase_dom"/>
</dbReference>
<evidence type="ECO:0000256" key="13">
    <source>
        <dbReference type="ARBA" id="ARBA00072470"/>
    </source>
</evidence>
<feature type="transmembrane region" description="Helical" evidence="14">
    <location>
        <begin position="450"/>
        <end position="471"/>
    </location>
</feature>
<dbReference type="Gene3D" id="3.90.190.10">
    <property type="entry name" value="Protein tyrosine phosphatase superfamily"/>
    <property type="match status" value="2"/>
</dbReference>
<evidence type="ECO:0000259" key="17">
    <source>
        <dbReference type="PROSITE" id="PS50056"/>
    </source>
</evidence>
<evidence type="ECO:0000256" key="2">
    <source>
        <dbReference type="ARBA" id="ARBA00013064"/>
    </source>
</evidence>
<dbReference type="InterPro" id="IPR050348">
    <property type="entry name" value="Protein-Tyr_Phosphatase"/>
</dbReference>
<keyword evidence="7 14" id="KW-1133">Transmembrane helix</keyword>
<dbReference type="Pfam" id="PF00041">
    <property type="entry name" value="fn3"/>
    <property type="match status" value="1"/>
</dbReference>
<keyword evidence="8 14" id="KW-0472">Membrane</keyword>
<evidence type="ECO:0000256" key="12">
    <source>
        <dbReference type="ARBA" id="ARBA00058215"/>
    </source>
</evidence>
<comment type="function">
    <text evidence="12">Tyrosine-protein phosphatase targeted to sites of actin polymerization in response of varied extracellular stimuli. Has tyrosine phosphatase activity towards various tyrosyl phosphorylated substrates.</text>
</comment>
<dbReference type="InterPro" id="IPR000242">
    <property type="entry name" value="PTP_cat"/>
</dbReference>
<comment type="caution">
    <text evidence="20">The sequence shown here is derived from an EMBL/GenBank/DDBJ whole genome shotgun (WGS) entry which is preliminary data.</text>
</comment>
<evidence type="ECO:0000313" key="21">
    <source>
        <dbReference type="Proteomes" id="UP001230051"/>
    </source>
</evidence>
<dbReference type="EC" id="3.1.3.48" evidence="2"/>
<dbReference type="PANTHER" id="PTHR19134">
    <property type="entry name" value="RECEPTOR-TYPE TYROSINE-PROTEIN PHOSPHATASE"/>
    <property type="match status" value="1"/>
</dbReference>
<dbReference type="Gene3D" id="2.60.40.10">
    <property type="entry name" value="Immunoglobulins"/>
    <property type="match status" value="1"/>
</dbReference>
<evidence type="ECO:0000256" key="7">
    <source>
        <dbReference type="ARBA" id="ARBA00022989"/>
    </source>
</evidence>